<evidence type="ECO:0000313" key="3">
    <source>
        <dbReference type="Proteomes" id="UP000275267"/>
    </source>
</evidence>
<organism evidence="2 3">
    <name type="scientific">Panicum miliaceum</name>
    <name type="common">Proso millet</name>
    <name type="synonym">Broomcorn millet</name>
    <dbReference type="NCBI Taxonomy" id="4540"/>
    <lineage>
        <taxon>Eukaryota</taxon>
        <taxon>Viridiplantae</taxon>
        <taxon>Streptophyta</taxon>
        <taxon>Embryophyta</taxon>
        <taxon>Tracheophyta</taxon>
        <taxon>Spermatophyta</taxon>
        <taxon>Magnoliopsida</taxon>
        <taxon>Liliopsida</taxon>
        <taxon>Poales</taxon>
        <taxon>Poaceae</taxon>
        <taxon>PACMAD clade</taxon>
        <taxon>Panicoideae</taxon>
        <taxon>Panicodae</taxon>
        <taxon>Paniceae</taxon>
        <taxon>Panicinae</taxon>
        <taxon>Panicum</taxon>
        <taxon>Panicum sect. Panicum</taxon>
    </lineage>
</organism>
<proteinExistence type="predicted"/>
<evidence type="ECO:0000313" key="2">
    <source>
        <dbReference type="EMBL" id="RLN24528.1"/>
    </source>
</evidence>
<accession>A0A3L6SPG3</accession>
<reference evidence="3" key="1">
    <citation type="journal article" date="2019" name="Nat. Commun.">
        <title>The genome of broomcorn millet.</title>
        <authorList>
            <person name="Zou C."/>
            <person name="Miki D."/>
            <person name="Li D."/>
            <person name="Tang Q."/>
            <person name="Xiao L."/>
            <person name="Rajput S."/>
            <person name="Deng P."/>
            <person name="Jia W."/>
            <person name="Huang R."/>
            <person name="Zhang M."/>
            <person name="Sun Y."/>
            <person name="Hu J."/>
            <person name="Fu X."/>
            <person name="Schnable P.S."/>
            <person name="Li F."/>
            <person name="Zhang H."/>
            <person name="Feng B."/>
            <person name="Zhu X."/>
            <person name="Liu R."/>
            <person name="Schnable J.C."/>
            <person name="Zhu J.-K."/>
            <person name="Zhang H."/>
        </authorList>
    </citation>
    <scope>NUCLEOTIDE SEQUENCE [LARGE SCALE GENOMIC DNA]</scope>
</reference>
<dbReference type="PANTHER" id="PTHR40891">
    <property type="entry name" value="DUF295 DOMAIN-CONTAINING PROTEIN"/>
    <property type="match status" value="1"/>
</dbReference>
<dbReference type="AlphaFoldDB" id="A0A3L6SPG3"/>
<dbReference type="Proteomes" id="UP000275267">
    <property type="component" value="Unassembled WGS sequence"/>
</dbReference>
<protein>
    <recommendedName>
        <fullName evidence="1">KIB1-4 beta-propeller domain-containing protein</fullName>
    </recommendedName>
</protein>
<dbReference type="PANTHER" id="PTHR40891:SF1">
    <property type="entry name" value="DUF295 DOMAIN-CONTAINING PROTEIN"/>
    <property type="match status" value="1"/>
</dbReference>
<dbReference type="Pfam" id="PF03478">
    <property type="entry name" value="Beta-prop_KIB1-4"/>
    <property type="match status" value="1"/>
</dbReference>
<gene>
    <name evidence="2" type="ORF">C2845_PM07G22670</name>
</gene>
<dbReference type="EMBL" id="PQIB02000004">
    <property type="protein sequence ID" value="RLN24528.1"/>
    <property type="molecule type" value="Genomic_DNA"/>
</dbReference>
<feature type="domain" description="KIB1-4 beta-propeller" evidence="1">
    <location>
        <begin position="85"/>
        <end position="268"/>
    </location>
</feature>
<dbReference type="OrthoDB" id="679467at2759"/>
<evidence type="ECO:0000259" key="1">
    <source>
        <dbReference type="Pfam" id="PF03478"/>
    </source>
</evidence>
<dbReference type="InterPro" id="IPR005174">
    <property type="entry name" value="KIB1-4_b-propeller"/>
</dbReference>
<comment type="caution">
    <text evidence="2">The sequence shown here is derived from an EMBL/GenBank/DDBJ whole genome shotgun (WGS) entry which is preliminary data.</text>
</comment>
<name>A0A3L6SPG3_PANMI</name>
<sequence length="307" mass="33909">MALEASDSHMPPELDEIGSKPILIRFNDGDDQPAIMDPFAGGGLLREATLGLDRWRCYGASSAWPACRENGCSCLTAAPMNASWCALSSPATLPDCIIMFTAEDSENDGGDEERYLVYCQPGDEEWWELADDETDDDDAHHAISYQIMGSQGTMYVRTDMDTFVTVSAPLSSSVGASIERRGIPHPSTIRWAHKSHLVESDSHVFFLQFYTHGFYNLEVIDMDIHWLDTSGYVWEKVESIGDRAIFASTSNCVVLASASRAGIQPGCVDLLHEDCRDGIRLYTIRLDDGTMSCSLLPRSVGNMYILP</sequence>
<keyword evidence="3" id="KW-1185">Reference proteome</keyword>